<feature type="compositionally biased region" description="Basic and acidic residues" evidence="5">
    <location>
        <begin position="703"/>
        <end position="712"/>
    </location>
</feature>
<feature type="domain" description="ABC1 atypical kinase-like" evidence="6">
    <location>
        <begin position="949"/>
        <end position="1199"/>
    </location>
</feature>
<keyword evidence="8" id="KW-1185">Reference proteome</keyword>
<dbReference type="GO" id="GO:0016740">
    <property type="term" value="F:transferase activity"/>
    <property type="evidence" value="ECO:0007669"/>
    <property type="project" value="UniProtKB-KW"/>
</dbReference>
<proteinExistence type="inferred from homology"/>
<dbReference type="InterPro" id="IPR034646">
    <property type="entry name" value="ADCK3_dom"/>
</dbReference>
<dbReference type="PANTHER" id="PTHR43851">
    <property type="match status" value="1"/>
</dbReference>
<dbReference type="SUPFAM" id="SSF56112">
    <property type="entry name" value="Protein kinase-like (PK-like)"/>
    <property type="match status" value="1"/>
</dbReference>
<feature type="region of interest" description="Disordered" evidence="5">
    <location>
        <begin position="443"/>
        <end position="478"/>
    </location>
</feature>
<dbReference type="CDD" id="cd13970">
    <property type="entry name" value="ABC1_ADCK3"/>
    <property type="match status" value="1"/>
</dbReference>
<dbReference type="PANTHER" id="PTHR43851:SF3">
    <property type="entry name" value="COENZYME Q8"/>
    <property type="match status" value="1"/>
</dbReference>
<dbReference type="GeneID" id="87842101"/>
<reference evidence="7" key="1">
    <citation type="journal article" date="2023" name="Mol. Phylogenet. Evol.">
        <title>Genome-scale phylogeny and comparative genomics of the fungal order Sordariales.</title>
        <authorList>
            <person name="Hensen N."/>
            <person name="Bonometti L."/>
            <person name="Westerberg I."/>
            <person name="Brannstrom I.O."/>
            <person name="Guillou S."/>
            <person name="Cros-Aarteil S."/>
            <person name="Calhoun S."/>
            <person name="Haridas S."/>
            <person name="Kuo A."/>
            <person name="Mondo S."/>
            <person name="Pangilinan J."/>
            <person name="Riley R."/>
            <person name="LaButti K."/>
            <person name="Andreopoulos B."/>
            <person name="Lipzen A."/>
            <person name="Chen C."/>
            <person name="Yan M."/>
            <person name="Daum C."/>
            <person name="Ng V."/>
            <person name="Clum A."/>
            <person name="Steindorff A."/>
            <person name="Ohm R.A."/>
            <person name="Martin F."/>
            <person name="Silar P."/>
            <person name="Natvig D.O."/>
            <person name="Lalanne C."/>
            <person name="Gautier V."/>
            <person name="Ament-Velasquez S.L."/>
            <person name="Kruys A."/>
            <person name="Hutchinson M.I."/>
            <person name="Powell A.J."/>
            <person name="Barry K."/>
            <person name="Miller A.N."/>
            <person name="Grigoriev I.V."/>
            <person name="Debuchy R."/>
            <person name="Gladieux P."/>
            <person name="Hiltunen Thoren M."/>
            <person name="Johannesson H."/>
        </authorList>
    </citation>
    <scope>NUCLEOTIDE SEQUENCE</scope>
    <source>
        <strain evidence="7">CBS 168.71</strain>
    </source>
</reference>
<feature type="region of interest" description="Disordered" evidence="5">
    <location>
        <begin position="521"/>
        <end position="678"/>
    </location>
</feature>
<comment type="similarity">
    <text evidence="1">Belongs to the protein kinase superfamily. ADCK protein kinase family.</text>
</comment>
<feature type="compositionally biased region" description="Low complexity" evidence="5">
    <location>
        <begin position="534"/>
        <end position="545"/>
    </location>
</feature>
<feature type="compositionally biased region" description="Basic and acidic residues" evidence="5">
    <location>
        <begin position="443"/>
        <end position="456"/>
    </location>
</feature>
<keyword evidence="2" id="KW-0808">Transferase</keyword>
<dbReference type="InterPro" id="IPR019148">
    <property type="entry name" value="Nuclear_protein_DGCR14_ESS-2"/>
</dbReference>
<feature type="compositionally biased region" description="Basic and acidic residues" evidence="5">
    <location>
        <begin position="351"/>
        <end position="361"/>
    </location>
</feature>
<evidence type="ECO:0000256" key="3">
    <source>
        <dbReference type="ARBA" id="ARBA00022741"/>
    </source>
</evidence>
<evidence type="ECO:0000259" key="6">
    <source>
        <dbReference type="Pfam" id="PF03109"/>
    </source>
</evidence>
<dbReference type="GO" id="GO:0005524">
    <property type="term" value="F:ATP binding"/>
    <property type="evidence" value="ECO:0007669"/>
    <property type="project" value="UniProtKB-KW"/>
</dbReference>
<evidence type="ECO:0000313" key="8">
    <source>
        <dbReference type="Proteomes" id="UP001278766"/>
    </source>
</evidence>
<feature type="compositionally biased region" description="Basic and acidic residues" evidence="5">
    <location>
        <begin position="719"/>
        <end position="745"/>
    </location>
</feature>
<dbReference type="RefSeq" id="XP_062660558.1">
    <property type="nucleotide sequence ID" value="XM_062805153.1"/>
</dbReference>
<feature type="region of interest" description="Disordered" evidence="5">
    <location>
        <begin position="703"/>
        <end position="833"/>
    </location>
</feature>
<dbReference type="InterPro" id="IPR051409">
    <property type="entry name" value="Atypical_kinase_ADCK"/>
</dbReference>
<evidence type="ECO:0000256" key="5">
    <source>
        <dbReference type="SAM" id="MobiDB-lite"/>
    </source>
</evidence>
<dbReference type="Pfam" id="PF09751">
    <property type="entry name" value="Es2"/>
    <property type="match status" value="1"/>
</dbReference>
<feature type="compositionally biased region" description="Basic and acidic residues" evidence="5">
    <location>
        <begin position="583"/>
        <end position="596"/>
    </location>
</feature>
<dbReference type="GO" id="GO:0006744">
    <property type="term" value="P:ubiquinone biosynthetic process"/>
    <property type="evidence" value="ECO:0007669"/>
    <property type="project" value="TreeGrafter"/>
</dbReference>
<comment type="caution">
    <text evidence="7">The sequence shown here is derived from an EMBL/GenBank/DDBJ whole genome shotgun (WGS) entry which is preliminary data.</text>
</comment>
<evidence type="ECO:0000256" key="1">
    <source>
        <dbReference type="ARBA" id="ARBA00009670"/>
    </source>
</evidence>
<feature type="compositionally biased region" description="Polar residues" evidence="5">
    <location>
        <begin position="1"/>
        <end position="10"/>
    </location>
</feature>
<protein>
    <submittedName>
        <fullName evidence="7">Nuclear protein Es2-domain-containing protein</fullName>
    </submittedName>
</protein>
<organism evidence="7 8">
    <name type="scientific">Chaetomium fimeti</name>
    <dbReference type="NCBI Taxonomy" id="1854472"/>
    <lineage>
        <taxon>Eukaryota</taxon>
        <taxon>Fungi</taxon>
        <taxon>Dikarya</taxon>
        <taxon>Ascomycota</taxon>
        <taxon>Pezizomycotina</taxon>
        <taxon>Sordariomycetes</taxon>
        <taxon>Sordariomycetidae</taxon>
        <taxon>Sordariales</taxon>
        <taxon>Chaetomiaceae</taxon>
        <taxon>Chaetomium</taxon>
    </lineage>
</organism>
<evidence type="ECO:0000313" key="7">
    <source>
        <dbReference type="EMBL" id="KAK3297044.1"/>
    </source>
</evidence>
<accession>A0AAE0HIU5</accession>
<dbReference type="Proteomes" id="UP001278766">
    <property type="component" value="Unassembled WGS sequence"/>
</dbReference>
<feature type="compositionally biased region" description="Low complexity" evidence="5">
    <location>
        <begin position="783"/>
        <end position="795"/>
    </location>
</feature>
<feature type="compositionally biased region" description="Low complexity" evidence="5">
    <location>
        <begin position="554"/>
        <end position="572"/>
    </location>
</feature>
<keyword evidence="4" id="KW-0067">ATP-binding</keyword>
<gene>
    <name evidence="7" type="ORF">B0H64DRAFT_416266</name>
</gene>
<sequence>MDSSTESRSTALIRKRVDTELMPPPPPAKRIKRPKRVLDEDTYTDALSHIIARDFFPGLLESETQQEYLDALESRDEDWINSASRRLRQVMTPGRRRRLATPLRQATAAGGHTPLNFVGDTPASVVSTTTTATSAQKQPAIDTSVSLAMFQSKYTSEDNESFYKLLDRQNQKRVEKYAWLWTGNKLPSKQQLKQKEVEAKLLAERGGGALRDDGFARDRLAILDKDAADRPAAPDHWNKARPDNELMFIPDGVDDGRLQTVAERAQAESRAAPKRIVYENTRVPQPAAAREASGEGERSSRAGSPSLSEIRNAIAGNRRACDAETSVTGGAGETPRVNGYAFVDDEEPEPEPARRGREKAPVIDLGPGDATPNPFQFQEQRKREALHHRMVDKISQSKRTSARLGFTGNVQRTPVPKFPSSPRVSAGDLTPAAQRLWGRIGGSERRGAESPKRVKDPLNLTLNPHHCQPYRVPSVRQGKRVRKGRFSMRLADLLVDLAAVASASRAVASKHVALRARQVERYSRESSVVGSVLRGQKQQQQQQQQPEEREQPREQQPQEQPQDQGQGQPAQETRQQTRTRNAQPEEHEARPQRGAEEGVGGAQGARGQEGKPGLTVDETPIATPVEGPGAGARGTEPAQPAGAAGSEFKPAPWADGGIAALKQGFVPPRRSPQSLRKPVMGIPGVDLSLFRTKGGSHVLDALKEMEEKEGGNERLATSEGERREPAREDSTRDAEVLKANEREAETAVMPETPKLHPASLVPEEGGEKVPTIEEVLEEESGKTPAAQPEPETQAPLKSGREVTEAEGTETPIQQTKREESAVPSPEAIEGKPLSQEDASIVAELTNPTPIASATPSYQLRESAVPSSRIGRLWNYGGLAAGMFAGAIGEGLSRAVGGGGSGSMMLSAANMERLVAKLSRMRGAALKLGQMMSFQDAKMLPAPLQEVLQRVQDRADYMPGWQRDRVLTANLGENWRDLFDEFEDKPIAAASIGQVHRATLKSNGTRVAVKIQFPGVADSINSDLDNLAVLLAATKLLPKGLYLNKTIDNARTELGWECDYTREAECAERYRELLTTATATSASEEAVFSVPRVYREASGKQVLTMEFMDGTAVTRIGSFTQAQRDRIGTQLLRLCLREITEFRFMQTDPNWTNFLYNAATDRLELLDFGASREFPARFIAQYVALLEAASRADRDGVRELSERLGYLTGHESKAMLDAHVTSVVTLAEPFLRSAPELYDFRDQTITERVKAQIPVMVHERLAPPPEETYSLHRKLSGAFLLCARLGSRVRCRELFEEALAKSGFTRE</sequence>
<reference evidence="7" key="2">
    <citation type="submission" date="2023-06" db="EMBL/GenBank/DDBJ databases">
        <authorList>
            <consortium name="Lawrence Berkeley National Laboratory"/>
            <person name="Haridas S."/>
            <person name="Hensen N."/>
            <person name="Bonometti L."/>
            <person name="Westerberg I."/>
            <person name="Brannstrom I.O."/>
            <person name="Guillou S."/>
            <person name="Cros-Aarteil S."/>
            <person name="Calhoun S."/>
            <person name="Kuo A."/>
            <person name="Mondo S."/>
            <person name="Pangilinan J."/>
            <person name="Riley R."/>
            <person name="Labutti K."/>
            <person name="Andreopoulos B."/>
            <person name="Lipzen A."/>
            <person name="Chen C."/>
            <person name="Yanf M."/>
            <person name="Daum C."/>
            <person name="Ng V."/>
            <person name="Clum A."/>
            <person name="Steindorff A."/>
            <person name="Ohm R."/>
            <person name="Martin F."/>
            <person name="Silar P."/>
            <person name="Natvig D."/>
            <person name="Lalanne C."/>
            <person name="Gautier V."/>
            <person name="Ament-Velasquez S.L."/>
            <person name="Kruys A."/>
            <person name="Hutchinson M.I."/>
            <person name="Powell A.J."/>
            <person name="Barry K."/>
            <person name="Miller A.N."/>
            <person name="Grigoriev I.V."/>
            <person name="Debuchy R."/>
            <person name="Gladieux P."/>
            <person name="Thoren M.H."/>
            <person name="Johannesson H."/>
        </authorList>
    </citation>
    <scope>NUCLEOTIDE SEQUENCE</scope>
    <source>
        <strain evidence="7">CBS 168.71</strain>
    </source>
</reference>
<dbReference type="EMBL" id="JAUEPN010000003">
    <property type="protein sequence ID" value="KAK3297044.1"/>
    <property type="molecule type" value="Genomic_DNA"/>
</dbReference>
<feature type="compositionally biased region" description="Polar residues" evidence="5">
    <location>
        <begin position="573"/>
        <end position="582"/>
    </location>
</feature>
<evidence type="ECO:0000256" key="2">
    <source>
        <dbReference type="ARBA" id="ARBA00022679"/>
    </source>
</evidence>
<feature type="region of interest" description="Disordered" evidence="5">
    <location>
        <begin position="1"/>
        <end position="31"/>
    </location>
</feature>
<dbReference type="InterPro" id="IPR011009">
    <property type="entry name" value="Kinase-like_dom_sf"/>
</dbReference>
<dbReference type="Pfam" id="PF03109">
    <property type="entry name" value="ABC1"/>
    <property type="match status" value="1"/>
</dbReference>
<name>A0AAE0HIU5_9PEZI</name>
<dbReference type="InterPro" id="IPR004147">
    <property type="entry name" value="ABC1_dom"/>
</dbReference>
<feature type="region of interest" description="Disordered" evidence="5">
    <location>
        <begin position="278"/>
        <end position="373"/>
    </location>
</feature>
<keyword evidence="3" id="KW-0547">Nucleotide-binding</keyword>
<evidence type="ECO:0000256" key="4">
    <source>
        <dbReference type="ARBA" id="ARBA00022840"/>
    </source>
</evidence>